<dbReference type="AlphaFoldDB" id="A0A7C9RHP8"/>
<dbReference type="InterPro" id="IPR002347">
    <property type="entry name" value="SDR_fam"/>
</dbReference>
<protein>
    <submittedName>
        <fullName evidence="5">SDR family NAD(P)-dependent oxidoreductase</fullName>
    </submittedName>
</protein>
<evidence type="ECO:0000313" key="5">
    <source>
        <dbReference type="EMBL" id="NGX97703.1"/>
    </source>
</evidence>
<organism evidence="5 6">
    <name type="scientific">Candidatus Afipia apatlaquensis</name>
    <dbReference type="NCBI Taxonomy" id="2712852"/>
    <lineage>
        <taxon>Bacteria</taxon>
        <taxon>Pseudomonadati</taxon>
        <taxon>Pseudomonadota</taxon>
        <taxon>Alphaproteobacteria</taxon>
        <taxon>Hyphomicrobiales</taxon>
        <taxon>Nitrobacteraceae</taxon>
        <taxon>Afipia</taxon>
    </lineage>
</organism>
<dbReference type="PROSITE" id="PS00061">
    <property type="entry name" value="ADH_SHORT"/>
    <property type="match status" value="1"/>
</dbReference>
<dbReference type="Proteomes" id="UP000480266">
    <property type="component" value="Unassembled WGS sequence"/>
</dbReference>
<gene>
    <name evidence="5" type="ORF">G4V63_21595</name>
</gene>
<evidence type="ECO:0000256" key="3">
    <source>
        <dbReference type="RuleBase" id="RU000363"/>
    </source>
</evidence>
<dbReference type="Pfam" id="PF00106">
    <property type="entry name" value="adh_short"/>
    <property type="match status" value="1"/>
</dbReference>
<dbReference type="PANTHER" id="PTHR43391:SF26">
    <property type="entry name" value="BLL7251 PROTEIN"/>
    <property type="match status" value="1"/>
</dbReference>
<evidence type="ECO:0000259" key="4">
    <source>
        <dbReference type="SMART" id="SM00822"/>
    </source>
</evidence>
<evidence type="ECO:0000256" key="2">
    <source>
        <dbReference type="ARBA" id="ARBA00023002"/>
    </source>
</evidence>
<dbReference type="PRINTS" id="PR00080">
    <property type="entry name" value="SDRFAMILY"/>
</dbReference>
<feature type="domain" description="Ketoreductase" evidence="4">
    <location>
        <begin position="7"/>
        <end position="192"/>
    </location>
</feature>
<dbReference type="Gene3D" id="3.40.50.720">
    <property type="entry name" value="NAD(P)-binding Rossmann-like Domain"/>
    <property type="match status" value="1"/>
</dbReference>
<dbReference type="InterPro" id="IPR036291">
    <property type="entry name" value="NAD(P)-bd_dom_sf"/>
</dbReference>
<dbReference type="FunFam" id="3.40.50.720:FF:000084">
    <property type="entry name" value="Short-chain dehydrogenase reductase"/>
    <property type="match status" value="1"/>
</dbReference>
<dbReference type="InterPro" id="IPR020904">
    <property type="entry name" value="Sc_DH/Rdtase_CS"/>
</dbReference>
<keyword evidence="2" id="KW-0560">Oxidoreductase</keyword>
<comment type="similarity">
    <text evidence="1 3">Belongs to the short-chain dehydrogenases/reductases (SDR) family.</text>
</comment>
<proteinExistence type="inferred from homology"/>
<evidence type="ECO:0000256" key="1">
    <source>
        <dbReference type="ARBA" id="ARBA00006484"/>
    </source>
</evidence>
<keyword evidence="6" id="KW-1185">Reference proteome</keyword>
<name>A0A7C9RHP8_9BRAD</name>
<accession>A0A7C9RHP8</accession>
<evidence type="ECO:0000313" key="6">
    <source>
        <dbReference type="Proteomes" id="UP000480266"/>
    </source>
</evidence>
<dbReference type="SMART" id="SM00822">
    <property type="entry name" value="PKS_KR"/>
    <property type="match status" value="1"/>
</dbReference>
<dbReference type="PANTHER" id="PTHR43391">
    <property type="entry name" value="RETINOL DEHYDROGENASE-RELATED"/>
    <property type="match status" value="1"/>
</dbReference>
<dbReference type="EMBL" id="JAAMRR010001101">
    <property type="protein sequence ID" value="NGX97703.1"/>
    <property type="molecule type" value="Genomic_DNA"/>
</dbReference>
<reference evidence="5" key="1">
    <citation type="submission" date="2020-02" db="EMBL/GenBank/DDBJ databases">
        <title>Draft genome sequence of Candidatus Afipia apatlaquensis IBT-C3, a potential strain for decolorization of textile dyes.</title>
        <authorList>
            <person name="Sanchez-Reyes A."/>
            <person name="Breton-Deval L."/>
            <person name="Mangelson H."/>
            <person name="Sanchez-Flores A."/>
        </authorList>
    </citation>
    <scope>NUCLEOTIDE SEQUENCE [LARGE SCALE GENOMIC DNA]</scope>
    <source>
        <strain evidence="5">IBT-C3</strain>
    </source>
</reference>
<dbReference type="InterPro" id="IPR057326">
    <property type="entry name" value="KR_dom"/>
</dbReference>
<comment type="caution">
    <text evidence="5">The sequence shown here is derived from an EMBL/GenBank/DDBJ whole genome shotgun (WGS) entry which is preliminary data.</text>
</comment>
<dbReference type="CDD" id="cd05233">
    <property type="entry name" value="SDR_c"/>
    <property type="match status" value="1"/>
</dbReference>
<dbReference type="SUPFAM" id="SSF51735">
    <property type="entry name" value="NAD(P)-binding Rossmann-fold domains"/>
    <property type="match status" value="1"/>
</dbReference>
<dbReference type="PRINTS" id="PR00081">
    <property type="entry name" value="GDHRDH"/>
</dbReference>
<dbReference type="GO" id="GO:0016491">
    <property type="term" value="F:oxidoreductase activity"/>
    <property type="evidence" value="ECO:0007669"/>
    <property type="project" value="UniProtKB-KW"/>
</dbReference>
<sequence length="281" mass="29122">MQDLAGKTAFVTGGASGIGFALGRAFAEAGMKVMLADIEKDALAAAVKSLRKVAPNVRGIDCDVTDPASVERAAKSTYDAFGNVHVVCNNAGVAGGGGIDNISLDSWRWVLDVNLMGVVHGIRTFVPHIRAHGEGGHIVNTASMAGMQGDLGFSPYTASKFAVVGMSEGLAPQLAPFGIGVSVLCPGFVRTRIGESGRNRPKHYGQTETPDPASPMGIVVAHIAQLIQSGLDPSDVAARVLAAIRANDLYVFTHPEMRTGVEERFAAIGAAMDKATAPGRG</sequence>